<dbReference type="PANTHER" id="PTHR43586:SF8">
    <property type="entry name" value="CYSTEINE DESULFURASE 1, CHLOROPLASTIC"/>
    <property type="match status" value="1"/>
</dbReference>
<name>A0A4V2EU94_9PSEU</name>
<comment type="cofactor">
    <cofactor evidence="1">
        <name>pyridoxal 5'-phosphate</name>
        <dbReference type="ChEBI" id="CHEBI:597326"/>
    </cofactor>
</comment>
<dbReference type="GO" id="GO:0030170">
    <property type="term" value="F:pyridoxal phosphate binding"/>
    <property type="evidence" value="ECO:0007669"/>
    <property type="project" value="InterPro"/>
</dbReference>
<dbReference type="GO" id="GO:0031071">
    <property type="term" value="F:cysteine desulfurase activity"/>
    <property type="evidence" value="ECO:0007669"/>
    <property type="project" value="UniProtKB-EC"/>
</dbReference>
<dbReference type="EMBL" id="SGWQ01000002">
    <property type="protein sequence ID" value="RZS43783.1"/>
    <property type="molecule type" value="Genomic_DNA"/>
</dbReference>
<dbReference type="RefSeq" id="WP_130343576.1">
    <property type="nucleotide sequence ID" value="NZ_SGWQ01000002.1"/>
</dbReference>
<comment type="caution">
    <text evidence="8">The sequence shown here is derived from an EMBL/GenBank/DDBJ whole genome shotgun (WGS) entry which is preliminary data.</text>
</comment>
<gene>
    <name evidence="8" type="ORF">EV193_102764</name>
</gene>
<dbReference type="InterPro" id="IPR015422">
    <property type="entry name" value="PyrdxlP-dep_Trfase_small"/>
</dbReference>
<dbReference type="Gene3D" id="3.40.640.10">
    <property type="entry name" value="Type I PLP-dependent aspartate aminotransferase-like (Major domain)"/>
    <property type="match status" value="1"/>
</dbReference>
<evidence type="ECO:0000256" key="2">
    <source>
        <dbReference type="ARBA" id="ARBA00010447"/>
    </source>
</evidence>
<protein>
    <recommendedName>
        <fullName evidence="3">cysteine desulfurase</fullName>
        <ecNumber evidence="3">2.8.1.7</ecNumber>
    </recommendedName>
</protein>
<evidence type="ECO:0000256" key="3">
    <source>
        <dbReference type="ARBA" id="ARBA00012239"/>
    </source>
</evidence>
<accession>A0A4V2EU94</accession>
<evidence type="ECO:0000256" key="1">
    <source>
        <dbReference type="ARBA" id="ARBA00001933"/>
    </source>
</evidence>
<dbReference type="CDD" id="cd06453">
    <property type="entry name" value="SufS_like"/>
    <property type="match status" value="1"/>
</dbReference>
<dbReference type="PANTHER" id="PTHR43586">
    <property type="entry name" value="CYSTEINE DESULFURASE"/>
    <property type="match status" value="1"/>
</dbReference>
<dbReference type="InterPro" id="IPR000192">
    <property type="entry name" value="Aminotrans_V_dom"/>
</dbReference>
<dbReference type="OrthoDB" id="9804366at2"/>
<evidence type="ECO:0000256" key="5">
    <source>
        <dbReference type="ARBA" id="ARBA00022898"/>
    </source>
</evidence>
<sequence>MSTVTVLDADRLRADFPILSRPLVYLDSAATSQRPRQVLDAERTFAETSNAAVHRGAHRLAVEASTAYENARATVAAFLAVGRSEIVFTKNATEAINLVAYAMSNADAACTSQAGLCLRPTDDIVVTEQEHHANLVPWQELCRRTGATLRWLRCRPDGTLDLDSLRQTVTTRTRLVAFTHQSNVTGVINPVEAIVERARQVGALTLLDACQSASRMVLRPRDLGVDFVALSGYKMLGPTGIGVLYGRSELLNAMPPFLAGGSMAEIVSMEGATYAEPPRRFEPGVPPVAQAIGLAAAIDYLTNIGMDAIQAHEVRLTGLTVAALSDLPWIRIVGPDNGRSRPGIVSFVADGIHAHDLAQALDSADIAVRAGQHCAGPLHRALGLQASVRASLHVYNTIDDISRLIDAVTDTRRHFAAHRMVC</sequence>
<evidence type="ECO:0000313" key="8">
    <source>
        <dbReference type="EMBL" id="RZS43783.1"/>
    </source>
</evidence>
<dbReference type="SUPFAM" id="SSF53383">
    <property type="entry name" value="PLP-dependent transferases"/>
    <property type="match status" value="1"/>
</dbReference>
<dbReference type="Proteomes" id="UP000294257">
    <property type="component" value="Unassembled WGS sequence"/>
</dbReference>
<dbReference type="Gene3D" id="3.90.1150.10">
    <property type="entry name" value="Aspartate Aminotransferase, domain 1"/>
    <property type="match status" value="1"/>
</dbReference>
<dbReference type="GO" id="GO:0006534">
    <property type="term" value="P:cysteine metabolic process"/>
    <property type="evidence" value="ECO:0007669"/>
    <property type="project" value="InterPro"/>
</dbReference>
<evidence type="ECO:0000256" key="6">
    <source>
        <dbReference type="ARBA" id="ARBA00050776"/>
    </source>
</evidence>
<proteinExistence type="inferred from homology"/>
<keyword evidence="8" id="KW-0456">Lyase</keyword>
<keyword evidence="4" id="KW-0808">Transferase</keyword>
<reference evidence="8 9" key="1">
    <citation type="submission" date="2019-02" db="EMBL/GenBank/DDBJ databases">
        <title>Genomic Encyclopedia of Type Strains, Phase IV (KMG-IV): sequencing the most valuable type-strain genomes for metagenomic binning, comparative biology and taxonomic classification.</title>
        <authorList>
            <person name="Goeker M."/>
        </authorList>
    </citation>
    <scope>NUCLEOTIDE SEQUENCE [LARGE SCALE GENOMIC DNA]</scope>
    <source>
        <strain evidence="8 9">DSM 101727</strain>
    </source>
</reference>
<dbReference type="AlphaFoldDB" id="A0A4V2EU94"/>
<organism evidence="8 9">
    <name type="scientific">Herbihabitans rhizosphaerae</name>
    <dbReference type="NCBI Taxonomy" id="1872711"/>
    <lineage>
        <taxon>Bacteria</taxon>
        <taxon>Bacillati</taxon>
        <taxon>Actinomycetota</taxon>
        <taxon>Actinomycetes</taxon>
        <taxon>Pseudonocardiales</taxon>
        <taxon>Pseudonocardiaceae</taxon>
        <taxon>Herbihabitans</taxon>
    </lineage>
</organism>
<dbReference type="Pfam" id="PF00266">
    <property type="entry name" value="Aminotran_5"/>
    <property type="match status" value="1"/>
</dbReference>
<dbReference type="InterPro" id="IPR010970">
    <property type="entry name" value="Cys_dSase_SufS"/>
</dbReference>
<dbReference type="InterPro" id="IPR015421">
    <property type="entry name" value="PyrdxlP-dep_Trfase_major"/>
</dbReference>
<dbReference type="GO" id="GO:0016829">
    <property type="term" value="F:lyase activity"/>
    <property type="evidence" value="ECO:0007669"/>
    <property type="project" value="UniProtKB-KW"/>
</dbReference>
<keyword evidence="5" id="KW-0663">Pyridoxal phosphate</keyword>
<dbReference type="InterPro" id="IPR015424">
    <property type="entry name" value="PyrdxlP-dep_Trfase"/>
</dbReference>
<keyword evidence="9" id="KW-1185">Reference proteome</keyword>
<evidence type="ECO:0000313" key="9">
    <source>
        <dbReference type="Proteomes" id="UP000294257"/>
    </source>
</evidence>
<dbReference type="EC" id="2.8.1.7" evidence="3"/>
<feature type="domain" description="Aminotransferase class V" evidence="7">
    <location>
        <begin position="24"/>
        <end position="404"/>
    </location>
</feature>
<comment type="similarity">
    <text evidence="2">Belongs to the class-V pyridoxal-phosphate-dependent aminotransferase family. Csd subfamily.</text>
</comment>
<comment type="catalytic activity">
    <reaction evidence="6">
        <text>(sulfur carrier)-H + L-cysteine = (sulfur carrier)-SH + L-alanine</text>
        <dbReference type="Rhea" id="RHEA:43892"/>
        <dbReference type="Rhea" id="RHEA-COMP:14737"/>
        <dbReference type="Rhea" id="RHEA-COMP:14739"/>
        <dbReference type="ChEBI" id="CHEBI:29917"/>
        <dbReference type="ChEBI" id="CHEBI:35235"/>
        <dbReference type="ChEBI" id="CHEBI:57972"/>
        <dbReference type="ChEBI" id="CHEBI:64428"/>
        <dbReference type="EC" id="2.8.1.7"/>
    </reaction>
</comment>
<dbReference type="NCBIfam" id="TIGR01979">
    <property type="entry name" value="sufS"/>
    <property type="match status" value="1"/>
</dbReference>
<evidence type="ECO:0000259" key="7">
    <source>
        <dbReference type="Pfam" id="PF00266"/>
    </source>
</evidence>
<evidence type="ECO:0000256" key="4">
    <source>
        <dbReference type="ARBA" id="ARBA00022679"/>
    </source>
</evidence>